<keyword evidence="2" id="KW-1185">Reference proteome</keyword>
<sequence>MHYRYRGLKIFTPLRSVSKFFSVGVQNSFHFFPQFSDDFPVKTNRVINKSNNLEIMNWQILTLFYSCFDSTPTSTTKHISYSIRVLTDSLSFLHKVLMLSRV</sequence>
<organism evidence="1 2">
    <name type="scientific">Methylobacter tundripaludum (strain ATCC BAA-1195 / DSM 17260 / SV96)</name>
    <dbReference type="NCBI Taxonomy" id="697282"/>
    <lineage>
        <taxon>Bacteria</taxon>
        <taxon>Pseudomonadati</taxon>
        <taxon>Pseudomonadota</taxon>
        <taxon>Gammaproteobacteria</taxon>
        <taxon>Methylococcales</taxon>
        <taxon>Methylococcaceae</taxon>
        <taxon>Methylobacter</taxon>
    </lineage>
</organism>
<evidence type="ECO:0000313" key="2">
    <source>
        <dbReference type="Proteomes" id="UP000004664"/>
    </source>
</evidence>
<dbReference type="HOGENOM" id="CLU_2274089_0_0_6"/>
<dbReference type="AlphaFoldDB" id="G3IVM0"/>
<dbReference type="EMBL" id="JH109152">
    <property type="protein sequence ID" value="EGW21757.1"/>
    <property type="molecule type" value="Genomic_DNA"/>
</dbReference>
<proteinExistence type="predicted"/>
<protein>
    <submittedName>
        <fullName evidence="1">Uncharacterized protein</fullName>
    </submittedName>
</protein>
<accession>G3IVM0</accession>
<name>G3IVM0_METTV</name>
<gene>
    <name evidence="1" type="ORF">Mettu_0536</name>
</gene>
<evidence type="ECO:0000313" key="1">
    <source>
        <dbReference type="EMBL" id="EGW21757.1"/>
    </source>
</evidence>
<reference evidence="1 2" key="1">
    <citation type="submission" date="2011-06" db="EMBL/GenBank/DDBJ databases">
        <title>Genomic sequence of Methylobacter tundripaludum SV96.</title>
        <authorList>
            <consortium name="US DOE Joint Genome Institute"/>
            <person name="Lucas S."/>
            <person name="Han J."/>
            <person name="Lapidus A."/>
            <person name="Cheng J.-F."/>
            <person name="Goodwin L."/>
            <person name="Pitluck S."/>
            <person name="Held B."/>
            <person name="Detter J.C."/>
            <person name="Han C."/>
            <person name="Tapia R."/>
            <person name="Land M."/>
            <person name="Hauser L."/>
            <person name="Kyrpides N."/>
            <person name="Ivanova N."/>
            <person name="Ovchinnikova G."/>
            <person name="Pagani I."/>
            <person name="Klotz M.G."/>
            <person name="Dispirito A.A."/>
            <person name="Murrell J.C."/>
            <person name="Dunfield P."/>
            <person name="Kalyuzhnaya M.G."/>
            <person name="Svenning M."/>
            <person name="Trotsenko Y.A."/>
            <person name="Stein L.Y."/>
            <person name="Woyke T."/>
        </authorList>
    </citation>
    <scope>NUCLEOTIDE SEQUENCE [LARGE SCALE GENOMIC DNA]</scope>
    <source>
        <strain evidence="2">ATCC BAA-1195 / DSM 17260 / SV96</strain>
    </source>
</reference>
<dbReference type="Proteomes" id="UP000004664">
    <property type="component" value="Unassembled WGS sequence"/>
</dbReference>